<proteinExistence type="predicted"/>
<dbReference type="Gene3D" id="1.10.10.60">
    <property type="entry name" value="Homeodomain-like"/>
    <property type="match status" value="1"/>
</dbReference>
<dbReference type="EMBL" id="DYWT01000160">
    <property type="protein sequence ID" value="HJF32021.1"/>
    <property type="molecule type" value="Genomic_DNA"/>
</dbReference>
<evidence type="ECO:0000256" key="2">
    <source>
        <dbReference type="PROSITE-ProRule" id="PRU00335"/>
    </source>
</evidence>
<dbReference type="PANTHER" id="PTHR43479:SF22">
    <property type="entry name" value="TRANSCRIPTIONAL REGULATOR, TETR FAMILY"/>
    <property type="match status" value="1"/>
</dbReference>
<dbReference type="InterPro" id="IPR050624">
    <property type="entry name" value="HTH-type_Tx_Regulator"/>
</dbReference>
<reference evidence="4" key="1">
    <citation type="journal article" date="2021" name="PeerJ">
        <title>Extensive microbial diversity within the chicken gut microbiome revealed by metagenomics and culture.</title>
        <authorList>
            <person name="Gilroy R."/>
            <person name="Ravi A."/>
            <person name="Getino M."/>
            <person name="Pursley I."/>
            <person name="Horton D.L."/>
            <person name="Alikhan N.F."/>
            <person name="Baker D."/>
            <person name="Gharbi K."/>
            <person name="Hall N."/>
            <person name="Watson M."/>
            <person name="Adriaenssens E.M."/>
            <person name="Foster-Nyarko E."/>
            <person name="Jarju S."/>
            <person name="Secka A."/>
            <person name="Antonio M."/>
            <person name="Oren A."/>
            <person name="Chaudhuri R.R."/>
            <person name="La Ragione R."/>
            <person name="Hildebrand F."/>
            <person name="Pallen M.J."/>
        </authorList>
    </citation>
    <scope>NUCLEOTIDE SEQUENCE</scope>
    <source>
        <strain evidence="4">CHK171-7178</strain>
    </source>
</reference>
<feature type="DNA-binding region" description="H-T-H motif" evidence="2">
    <location>
        <begin position="25"/>
        <end position="44"/>
    </location>
</feature>
<reference evidence="4" key="2">
    <citation type="submission" date="2021-09" db="EMBL/GenBank/DDBJ databases">
        <authorList>
            <person name="Gilroy R."/>
        </authorList>
    </citation>
    <scope>NUCLEOTIDE SEQUENCE</scope>
    <source>
        <strain evidence="4">CHK171-7178</strain>
    </source>
</reference>
<evidence type="ECO:0000256" key="1">
    <source>
        <dbReference type="ARBA" id="ARBA00023125"/>
    </source>
</evidence>
<protein>
    <submittedName>
        <fullName evidence="4">TetR/AcrR family transcriptional regulator</fullName>
    </submittedName>
</protein>
<dbReference type="Gene3D" id="1.10.357.10">
    <property type="entry name" value="Tetracycline Repressor, domain 2"/>
    <property type="match status" value="1"/>
</dbReference>
<gene>
    <name evidence="4" type="ORF">K8V56_09620</name>
</gene>
<dbReference type="InterPro" id="IPR001647">
    <property type="entry name" value="HTH_TetR"/>
</dbReference>
<name>A0A921KDD5_SPOPS</name>
<dbReference type="Proteomes" id="UP000698173">
    <property type="component" value="Unassembled WGS sequence"/>
</dbReference>
<comment type="caution">
    <text evidence="4">The sequence shown here is derived from an EMBL/GenBank/DDBJ whole genome shotgun (WGS) entry which is preliminary data.</text>
</comment>
<sequence length="281" mass="32345">MSDKKILIIEKASELFAKNGFDATSVQEITDACGISKGSFYLSFKSKESLLFSIFEYFSTKLIERIGSIYQMEIGPRERFEQFFVIQFEEIACYSDFILMQMREQTNPINEEMLGLMNDMRRKTYEAQESLLLNLYGEDIKEHMTDLVVILGGIVKGYIEIIVFNEDPLDYVGLAYYIVERIDSIVKGLSKPFLTTELLVKNGMCGADRSITAEELLKEIKLVKQRVADEDLLISLEVIEQEISKTNYRKPVLSGMMSNLKNSELTEQFVWKLKQFLDQSA</sequence>
<keyword evidence="1 2" id="KW-0238">DNA-binding</keyword>
<dbReference type="AlphaFoldDB" id="A0A921KDD5"/>
<evidence type="ECO:0000313" key="4">
    <source>
        <dbReference type="EMBL" id="HJF32021.1"/>
    </source>
</evidence>
<dbReference type="InterPro" id="IPR009057">
    <property type="entry name" value="Homeodomain-like_sf"/>
</dbReference>
<dbReference type="PANTHER" id="PTHR43479">
    <property type="entry name" value="ACREF/ENVCD OPERON REPRESSOR-RELATED"/>
    <property type="match status" value="1"/>
</dbReference>
<accession>A0A921KDD5</accession>
<dbReference type="GO" id="GO:0003677">
    <property type="term" value="F:DNA binding"/>
    <property type="evidence" value="ECO:0007669"/>
    <property type="project" value="UniProtKB-UniRule"/>
</dbReference>
<dbReference type="SUPFAM" id="SSF46689">
    <property type="entry name" value="Homeodomain-like"/>
    <property type="match status" value="1"/>
</dbReference>
<evidence type="ECO:0000259" key="3">
    <source>
        <dbReference type="PROSITE" id="PS50977"/>
    </source>
</evidence>
<evidence type="ECO:0000313" key="5">
    <source>
        <dbReference type="Proteomes" id="UP000698173"/>
    </source>
</evidence>
<dbReference type="Pfam" id="PF00440">
    <property type="entry name" value="TetR_N"/>
    <property type="match status" value="1"/>
</dbReference>
<dbReference type="PROSITE" id="PS50977">
    <property type="entry name" value="HTH_TETR_2"/>
    <property type="match status" value="1"/>
</dbReference>
<feature type="domain" description="HTH tetR-type" evidence="3">
    <location>
        <begin position="2"/>
        <end position="62"/>
    </location>
</feature>
<dbReference type="PRINTS" id="PR00455">
    <property type="entry name" value="HTHTETR"/>
</dbReference>
<organism evidence="4 5">
    <name type="scientific">Sporosarcina psychrophila</name>
    <name type="common">Bacillus psychrophilus</name>
    <dbReference type="NCBI Taxonomy" id="1476"/>
    <lineage>
        <taxon>Bacteria</taxon>
        <taxon>Bacillati</taxon>
        <taxon>Bacillota</taxon>
        <taxon>Bacilli</taxon>
        <taxon>Bacillales</taxon>
        <taxon>Caryophanaceae</taxon>
        <taxon>Sporosarcina</taxon>
    </lineage>
</organism>